<dbReference type="STRING" id="139420.A0A371DQS2"/>
<organism evidence="8 9">
    <name type="scientific">Lentinus brumalis</name>
    <dbReference type="NCBI Taxonomy" id="2498619"/>
    <lineage>
        <taxon>Eukaryota</taxon>
        <taxon>Fungi</taxon>
        <taxon>Dikarya</taxon>
        <taxon>Basidiomycota</taxon>
        <taxon>Agaricomycotina</taxon>
        <taxon>Agaricomycetes</taxon>
        <taxon>Polyporales</taxon>
        <taxon>Polyporaceae</taxon>
        <taxon>Lentinus</taxon>
    </lineage>
</organism>
<keyword evidence="2" id="KW-0723">Serine/threonine-protein kinase</keyword>
<accession>A0A371DQS2</accession>
<dbReference type="OrthoDB" id="5987198at2759"/>
<dbReference type="GO" id="GO:0005737">
    <property type="term" value="C:cytoplasm"/>
    <property type="evidence" value="ECO:0007669"/>
    <property type="project" value="TreeGrafter"/>
</dbReference>
<feature type="domain" description="Protein kinase" evidence="7">
    <location>
        <begin position="1"/>
        <end position="360"/>
    </location>
</feature>
<evidence type="ECO:0000313" key="9">
    <source>
        <dbReference type="Proteomes" id="UP000256964"/>
    </source>
</evidence>
<dbReference type="PANTHER" id="PTHR24346">
    <property type="entry name" value="MAP/MICROTUBULE AFFINITY-REGULATING KINASE"/>
    <property type="match status" value="1"/>
</dbReference>
<keyword evidence="9" id="KW-1185">Reference proteome</keyword>
<protein>
    <recommendedName>
        <fullName evidence="7">Protein kinase domain-containing protein</fullName>
    </recommendedName>
</protein>
<dbReference type="Gene3D" id="1.10.510.10">
    <property type="entry name" value="Transferase(Phosphotransferase) domain 1"/>
    <property type="match status" value="1"/>
</dbReference>
<name>A0A371DQS2_9APHY</name>
<evidence type="ECO:0000256" key="2">
    <source>
        <dbReference type="ARBA" id="ARBA00022527"/>
    </source>
</evidence>
<evidence type="ECO:0000313" key="8">
    <source>
        <dbReference type="EMBL" id="RDX54893.1"/>
    </source>
</evidence>
<dbReference type="SMART" id="SM00220">
    <property type="entry name" value="S_TKc"/>
    <property type="match status" value="1"/>
</dbReference>
<dbReference type="Proteomes" id="UP000256964">
    <property type="component" value="Unassembled WGS sequence"/>
</dbReference>
<evidence type="ECO:0000256" key="6">
    <source>
        <dbReference type="ARBA" id="ARBA00022840"/>
    </source>
</evidence>
<evidence type="ECO:0000259" key="7">
    <source>
        <dbReference type="PROSITE" id="PS50011"/>
    </source>
</evidence>
<gene>
    <name evidence="8" type="ORF">OH76DRAFT_1397201</name>
</gene>
<comment type="similarity">
    <text evidence="1">Belongs to the protein kinase superfamily. CAMK Ser/Thr protein kinase family. NIM1 subfamily.</text>
</comment>
<dbReference type="AlphaFoldDB" id="A0A371DQS2"/>
<keyword evidence="4" id="KW-0547">Nucleotide-binding</keyword>
<evidence type="ECO:0000256" key="1">
    <source>
        <dbReference type="ARBA" id="ARBA00010791"/>
    </source>
</evidence>
<keyword evidence="5" id="KW-0418">Kinase</keyword>
<sequence length="360" mass="42043">MSAPQEPGGLSTAEVFWRDRYEWLQRSGYTLRPRYDPKWEPSWKRTGQSRFKAEDGIRAVTSKTLDATRSKDGQIVVLKHDSKSVHPHEIEIALFLSSPPLATDPRNHCCPVLEVLDDPYDTDRRLMVMPLLRTYNDPKFVTVGEAVEFLRQAFEGVQFMHEHHVAHRDISRLNVMMDPKPILPELFHPQQPWSTLDAKREIRPYTRTARPVKYHFVDFGLSRRYSPEDPDPLEVPIMGGDKTVPEFQNDPETPRNPFHTDVYCMGNLIRRDFCEVYTNFKFMEPLIARMVQDEPSKRPTMDEVVTEFAIIIAKLSWWKLRERLVERRDSLFMNVLKDVHHISTRAVPNLLSLRKAIPTP</sequence>
<reference evidence="8 9" key="1">
    <citation type="journal article" date="2018" name="Biotechnol. Biofuels">
        <title>Integrative visual omics of the white-rot fungus Polyporus brumalis exposes the biotechnological potential of its oxidative enzymes for delignifying raw plant biomass.</title>
        <authorList>
            <person name="Miyauchi S."/>
            <person name="Rancon A."/>
            <person name="Drula E."/>
            <person name="Hage H."/>
            <person name="Chaduli D."/>
            <person name="Favel A."/>
            <person name="Grisel S."/>
            <person name="Henrissat B."/>
            <person name="Herpoel-Gimbert I."/>
            <person name="Ruiz-Duenas F.J."/>
            <person name="Chevret D."/>
            <person name="Hainaut M."/>
            <person name="Lin J."/>
            <person name="Wang M."/>
            <person name="Pangilinan J."/>
            <person name="Lipzen A."/>
            <person name="Lesage-Meessen L."/>
            <person name="Navarro D."/>
            <person name="Riley R."/>
            <person name="Grigoriev I.V."/>
            <person name="Zhou S."/>
            <person name="Raouche S."/>
            <person name="Rosso M.N."/>
        </authorList>
    </citation>
    <scope>NUCLEOTIDE SEQUENCE [LARGE SCALE GENOMIC DNA]</scope>
    <source>
        <strain evidence="8 9">BRFM 1820</strain>
    </source>
</reference>
<dbReference type="GO" id="GO:0004674">
    <property type="term" value="F:protein serine/threonine kinase activity"/>
    <property type="evidence" value="ECO:0007669"/>
    <property type="project" value="UniProtKB-KW"/>
</dbReference>
<proteinExistence type="inferred from homology"/>
<evidence type="ECO:0000256" key="3">
    <source>
        <dbReference type="ARBA" id="ARBA00022679"/>
    </source>
</evidence>
<dbReference type="GO" id="GO:0035556">
    <property type="term" value="P:intracellular signal transduction"/>
    <property type="evidence" value="ECO:0007669"/>
    <property type="project" value="TreeGrafter"/>
</dbReference>
<evidence type="ECO:0000256" key="5">
    <source>
        <dbReference type="ARBA" id="ARBA00022777"/>
    </source>
</evidence>
<dbReference type="InterPro" id="IPR000719">
    <property type="entry name" value="Prot_kinase_dom"/>
</dbReference>
<keyword evidence="6" id="KW-0067">ATP-binding</keyword>
<dbReference type="GO" id="GO:0005524">
    <property type="term" value="F:ATP binding"/>
    <property type="evidence" value="ECO:0007669"/>
    <property type="project" value="UniProtKB-KW"/>
</dbReference>
<dbReference type="PROSITE" id="PS50011">
    <property type="entry name" value="PROTEIN_KINASE_DOM"/>
    <property type="match status" value="1"/>
</dbReference>
<dbReference type="EMBL" id="KZ857383">
    <property type="protein sequence ID" value="RDX54893.1"/>
    <property type="molecule type" value="Genomic_DNA"/>
</dbReference>
<evidence type="ECO:0000256" key="4">
    <source>
        <dbReference type="ARBA" id="ARBA00022741"/>
    </source>
</evidence>
<dbReference type="PANTHER" id="PTHR24346:SF82">
    <property type="entry name" value="KP78A-RELATED"/>
    <property type="match status" value="1"/>
</dbReference>
<keyword evidence="3" id="KW-0808">Transferase</keyword>
<dbReference type="SUPFAM" id="SSF56112">
    <property type="entry name" value="Protein kinase-like (PK-like)"/>
    <property type="match status" value="1"/>
</dbReference>
<dbReference type="InterPro" id="IPR011009">
    <property type="entry name" value="Kinase-like_dom_sf"/>
</dbReference>